<accession>A0A841BHY0</accession>
<organism evidence="1 2">
    <name type="scientific">Allocatelliglobosispora scoriae</name>
    <dbReference type="NCBI Taxonomy" id="643052"/>
    <lineage>
        <taxon>Bacteria</taxon>
        <taxon>Bacillati</taxon>
        <taxon>Actinomycetota</taxon>
        <taxon>Actinomycetes</taxon>
        <taxon>Micromonosporales</taxon>
        <taxon>Micromonosporaceae</taxon>
        <taxon>Allocatelliglobosispora</taxon>
    </lineage>
</organism>
<comment type="caution">
    <text evidence="1">The sequence shown here is derived from an EMBL/GenBank/DDBJ whole genome shotgun (WGS) entry which is preliminary data.</text>
</comment>
<keyword evidence="2" id="KW-1185">Reference proteome</keyword>
<name>A0A841BHY0_9ACTN</name>
<gene>
    <name evidence="1" type="ORF">F4553_000042</name>
</gene>
<dbReference type="AlphaFoldDB" id="A0A841BHY0"/>
<dbReference type="RefSeq" id="WP_184830623.1">
    <property type="nucleotide sequence ID" value="NZ_JACHMN010000001.1"/>
</dbReference>
<reference evidence="1 2" key="1">
    <citation type="submission" date="2020-08" db="EMBL/GenBank/DDBJ databases">
        <title>Sequencing the genomes of 1000 actinobacteria strains.</title>
        <authorList>
            <person name="Klenk H.-P."/>
        </authorList>
    </citation>
    <scope>NUCLEOTIDE SEQUENCE [LARGE SCALE GENOMIC DNA]</scope>
    <source>
        <strain evidence="1 2">DSM 45362</strain>
    </source>
</reference>
<sequence>MSSTARTLEPKRWLLDYFDAELHHRCTAVGLSHPRLAKQEFVTADLIGKVEAGMRLPGLYRAQHTDAILNADAALVRLRGLAVAGGECRQQAQQPRLGAAEAAQLRCLPAAIDPVPALHAGSSGFGLVDRIDDVIAVTTVATSWRG</sequence>
<dbReference type="EMBL" id="JACHMN010000001">
    <property type="protein sequence ID" value="MBB5866663.1"/>
    <property type="molecule type" value="Genomic_DNA"/>
</dbReference>
<evidence type="ECO:0000313" key="2">
    <source>
        <dbReference type="Proteomes" id="UP000587527"/>
    </source>
</evidence>
<dbReference type="Proteomes" id="UP000587527">
    <property type="component" value="Unassembled WGS sequence"/>
</dbReference>
<protein>
    <submittedName>
        <fullName evidence="1">Uncharacterized protein</fullName>
    </submittedName>
</protein>
<evidence type="ECO:0000313" key="1">
    <source>
        <dbReference type="EMBL" id="MBB5866663.1"/>
    </source>
</evidence>
<proteinExistence type="predicted"/>